<dbReference type="PANTHER" id="PTHR46696">
    <property type="entry name" value="P450, PUTATIVE (EUROFUNG)-RELATED"/>
    <property type="match status" value="1"/>
</dbReference>
<dbReference type="SUPFAM" id="SSF48264">
    <property type="entry name" value="Cytochrome P450"/>
    <property type="match status" value="1"/>
</dbReference>
<feature type="region of interest" description="Disordered" evidence="2">
    <location>
        <begin position="97"/>
        <end position="120"/>
    </location>
</feature>
<protein>
    <recommendedName>
        <fullName evidence="5">Cytochrome P450</fullName>
    </recommendedName>
</protein>
<gene>
    <name evidence="3" type="ORF">Srubr_28880</name>
</gene>
<feature type="region of interest" description="Disordered" evidence="2">
    <location>
        <begin position="51"/>
        <end position="71"/>
    </location>
</feature>
<dbReference type="RefSeq" id="WP_189997044.1">
    <property type="nucleotide sequence ID" value="NZ_BNCB01000012.1"/>
</dbReference>
<dbReference type="InterPro" id="IPR036396">
    <property type="entry name" value="Cyt_P450_sf"/>
</dbReference>
<feature type="compositionally biased region" description="Basic and acidic residues" evidence="2">
    <location>
        <begin position="102"/>
        <end position="119"/>
    </location>
</feature>
<accession>A0ABQ3RB50</accession>
<dbReference type="InterPro" id="IPR017972">
    <property type="entry name" value="Cyt_P450_CS"/>
</dbReference>
<dbReference type="PROSITE" id="PS00086">
    <property type="entry name" value="CYTOCHROME_P450"/>
    <property type="match status" value="1"/>
</dbReference>
<dbReference type="PANTHER" id="PTHR46696:SF1">
    <property type="entry name" value="CYTOCHROME P450 YJIB-RELATED"/>
    <property type="match status" value="1"/>
</dbReference>
<comment type="caution">
    <text evidence="3">The sequence shown here is derived from an EMBL/GenBank/DDBJ whole genome shotgun (WGS) entry which is preliminary data.</text>
</comment>
<organism evidence="3 4">
    <name type="scientific">Streptomyces rubradiris</name>
    <name type="common">Streptomyces achromogenes subsp. rubradiris</name>
    <dbReference type="NCBI Taxonomy" id="285531"/>
    <lineage>
        <taxon>Bacteria</taxon>
        <taxon>Bacillati</taxon>
        <taxon>Actinomycetota</taxon>
        <taxon>Actinomycetes</taxon>
        <taxon>Kitasatosporales</taxon>
        <taxon>Streptomycetaceae</taxon>
        <taxon>Streptomyces</taxon>
    </lineage>
</organism>
<name>A0ABQ3RB50_STRRR</name>
<dbReference type="EMBL" id="BNEA01000015">
    <property type="protein sequence ID" value="GHI53042.1"/>
    <property type="molecule type" value="Genomic_DNA"/>
</dbReference>
<dbReference type="Gene3D" id="1.10.630.10">
    <property type="entry name" value="Cytochrome P450"/>
    <property type="match status" value="1"/>
</dbReference>
<keyword evidence="4" id="KW-1185">Reference proteome</keyword>
<evidence type="ECO:0008006" key="5">
    <source>
        <dbReference type="Google" id="ProtNLM"/>
    </source>
</evidence>
<evidence type="ECO:0000256" key="1">
    <source>
        <dbReference type="ARBA" id="ARBA00010617"/>
    </source>
</evidence>
<reference evidence="4" key="1">
    <citation type="submission" date="2023-07" db="EMBL/GenBank/DDBJ databases">
        <title>Whole genome shotgun sequence of Streptomyces achromogenes subsp. rubradiris NBRC 14000.</title>
        <authorList>
            <person name="Komaki H."/>
            <person name="Tamura T."/>
        </authorList>
    </citation>
    <scope>NUCLEOTIDE SEQUENCE [LARGE SCALE GENOMIC DNA]</scope>
    <source>
        <strain evidence="4">NBRC 14000</strain>
    </source>
</reference>
<evidence type="ECO:0000313" key="4">
    <source>
        <dbReference type="Proteomes" id="UP000646738"/>
    </source>
</evidence>
<comment type="similarity">
    <text evidence="1">Belongs to the cytochrome P450 family.</text>
</comment>
<evidence type="ECO:0000313" key="3">
    <source>
        <dbReference type="EMBL" id="GHI53042.1"/>
    </source>
</evidence>
<sequence>MPAEQVTVVAQAQARAGADAGEIVGGGVVHGRVELGGVHRDAERVARLRLKFPDPQNRSSTRGSPVSPPPSATVACGAVSASATAAAYSSAQHSIVVRPSRRRDEHHHLREADAFDPDRPVQPPSLAFGAGIHYCPGAPYARHLTHQALAALADACPALTLTTPDTWPANTHTLTATW</sequence>
<dbReference type="Proteomes" id="UP000646738">
    <property type="component" value="Unassembled WGS sequence"/>
</dbReference>
<evidence type="ECO:0000256" key="2">
    <source>
        <dbReference type="SAM" id="MobiDB-lite"/>
    </source>
</evidence>
<proteinExistence type="inferred from homology"/>